<evidence type="ECO:0000313" key="7">
    <source>
        <dbReference type="EMBL" id="RED53634.1"/>
    </source>
</evidence>
<evidence type="ECO:0000259" key="6">
    <source>
        <dbReference type="Pfam" id="PF01212"/>
    </source>
</evidence>
<evidence type="ECO:0000256" key="1">
    <source>
        <dbReference type="ARBA" id="ARBA00001933"/>
    </source>
</evidence>
<comment type="catalytic activity">
    <reaction evidence="5">
        <text>L-allo-threonine = acetaldehyde + glycine</text>
        <dbReference type="Rhea" id="RHEA:26209"/>
        <dbReference type="ChEBI" id="CHEBI:15343"/>
        <dbReference type="ChEBI" id="CHEBI:57305"/>
        <dbReference type="ChEBI" id="CHEBI:58585"/>
        <dbReference type="EC" id="4.1.2.48"/>
    </reaction>
</comment>
<sequence>MNFCSDNATPANPEVIEHLAKVNQGLQMPYGADDVTERVRLKLCEIFETDLAIFPVATGTAANVLSLSLLTPPHGAVICHEESHINVDECGAPEFFTHGAKLIGLAGAGAKLTPDAVTAALDWDWRGVAHHVQPACMSLTQATEYGLAYTVDEVKAMKAVCDRFELSLHMDGARFANALVGLDCAPADITWRAGVDILSFGATKNGALGAEAVILFDRSREQEMHFRRKRGGHLFSKMRFLSAQLEAYLSDDLWLRNAGHANQMASELGNGLAQLDGVDLVHQVQANEVFVRLPESIFKNLRAQGFEFYDWPLGGPDCYRFVTAWSTEKSHVSALLAAAVGKK</sequence>
<organism evidence="7 8">
    <name type="scientific">Aestuariispira insulae</name>
    <dbReference type="NCBI Taxonomy" id="1461337"/>
    <lineage>
        <taxon>Bacteria</taxon>
        <taxon>Pseudomonadati</taxon>
        <taxon>Pseudomonadota</taxon>
        <taxon>Alphaproteobacteria</taxon>
        <taxon>Rhodospirillales</taxon>
        <taxon>Kiloniellaceae</taxon>
        <taxon>Aestuariispira</taxon>
    </lineage>
</organism>
<name>A0A3D9HVU4_9PROT</name>
<dbReference type="AlphaFoldDB" id="A0A3D9HVU4"/>
<dbReference type="InterPro" id="IPR015422">
    <property type="entry name" value="PyrdxlP-dep_Trfase_small"/>
</dbReference>
<dbReference type="RefSeq" id="WP_115934756.1">
    <property type="nucleotide sequence ID" value="NZ_QRDW01000001.1"/>
</dbReference>
<reference evidence="7 8" key="1">
    <citation type="submission" date="2018-07" db="EMBL/GenBank/DDBJ databases">
        <title>Genomic Encyclopedia of Type Strains, Phase III (KMG-III): the genomes of soil and plant-associated and newly described type strains.</title>
        <authorList>
            <person name="Whitman W."/>
        </authorList>
    </citation>
    <scope>NUCLEOTIDE SEQUENCE [LARGE SCALE GENOMIC DNA]</scope>
    <source>
        <strain evidence="7 8">CECT 8488</strain>
    </source>
</reference>
<dbReference type="InterPro" id="IPR026273">
    <property type="entry name" value="Low_specificity_L-TA_bact"/>
</dbReference>
<dbReference type="PANTHER" id="PTHR48097:SF5">
    <property type="entry name" value="LOW SPECIFICITY L-THREONINE ALDOLASE"/>
    <property type="match status" value="1"/>
</dbReference>
<evidence type="ECO:0000256" key="2">
    <source>
        <dbReference type="ARBA" id="ARBA00006966"/>
    </source>
</evidence>
<keyword evidence="4 5" id="KW-0663">Pyridoxal phosphate</keyword>
<dbReference type="EC" id="4.1.2.48" evidence="5"/>
<gene>
    <name evidence="7" type="ORF">DFP90_101426</name>
</gene>
<dbReference type="GO" id="GO:0008732">
    <property type="term" value="F:L-allo-threonine aldolase activity"/>
    <property type="evidence" value="ECO:0007669"/>
    <property type="project" value="RHEA"/>
</dbReference>
<dbReference type="Pfam" id="PF01212">
    <property type="entry name" value="Beta_elim_lyase"/>
    <property type="match status" value="1"/>
</dbReference>
<dbReference type="Gene3D" id="3.40.640.10">
    <property type="entry name" value="Type I PLP-dependent aspartate aminotransferase-like (Major domain)"/>
    <property type="match status" value="1"/>
</dbReference>
<protein>
    <recommendedName>
        <fullName evidence="5">L-threonine aldolase</fullName>
        <ecNumber evidence="5">4.1.2.48</ecNumber>
    </recommendedName>
</protein>
<feature type="domain" description="Aromatic amino acid beta-eliminating lyase/threonine aldolase" evidence="6">
    <location>
        <begin position="3"/>
        <end position="293"/>
    </location>
</feature>
<dbReference type="PIRSF" id="PIRSF038940">
    <property type="entry name" value="Low_specificity_LTA"/>
    <property type="match status" value="1"/>
</dbReference>
<dbReference type="EMBL" id="QRDW01000001">
    <property type="protein sequence ID" value="RED53634.1"/>
    <property type="molecule type" value="Genomic_DNA"/>
</dbReference>
<dbReference type="Gene3D" id="3.90.1150.10">
    <property type="entry name" value="Aspartate Aminotransferase, domain 1"/>
    <property type="match status" value="1"/>
</dbReference>
<comment type="function">
    <text evidence="5">Catalyzes the cleavage of L-allo-threonine and L-threonine to glycine and acetaldehyde.</text>
</comment>
<proteinExistence type="inferred from homology"/>
<evidence type="ECO:0000313" key="8">
    <source>
        <dbReference type="Proteomes" id="UP000256845"/>
    </source>
</evidence>
<dbReference type="InterPro" id="IPR015424">
    <property type="entry name" value="PyrdxlP-dep_Trfase"/>
</dbReference>
<comment type="similarity">
    <text evidence="2 5">Belongs to the threonine aldolase family.</text>
</comment>
<comment type="caution">
    <text evidence="7">The sequence shown here is derived from an EMBL/GenBank/DDBJ whole genome shotgun (WGS) entry which is preliminary data.</text>
</comment>
<dbReference type="SUPFAM" id="SSF53383">
    <property type="entry name" value="PLP-dependent transferases"/>
    <property type="match status" value="1"/>
</dbReference>
<accession>A0A3D9HVU4</accession>
<evidence type="ECO:0000256" key="4">
    <source>
        <dbReference type="ARBA" id="ARBA00022898"/>
    </source>
</evidence>
<comment type="cofactor">
    <cofactor evidence="1 5">
        <name>pyridoxal 5'-phosphate</name>
        <dbReference type="ChEBI" id="CHEBI:597326"/>
    </cofactor>
</comment>
<comment type="subunit">
    <text evidence="3">Homotetramer.</text>
</comment>
<evidence type="ECO:0000256" key="5">
    <source>
        <dbReference type="PIRNR" id="PIRNR038940"/>
    </source>
</evidence>
<keyword evidence="5" id="KW-0456">Lyase</keyword>
<dbReference type="PANTHER" id="PTHR48097">
    <property type="entry name" value="L-THREONINE ALDOLASE-RELATED"/>
    <property type="match status" value="1"/>
</dbReference>
<dbReference type="InterPro" id="IPR015421">
    <property type="entry name" value="PyrdxlP-dep_Trfase_major"/>
</dbReference>
<dbReference type="OrthoDB" id="9774495at2"/>
<keyword evidence="8" id="KW-1185">Reference proteome</keyword>
<dbReference type="GO" id="GO:0006567">
    <property type="term" value="P:L-threonine catabolic process"/>
    <property type="evidence" value="ECO:0007669"/>
    <property type="project" value="UniProtKB-UniRule"/>
</dbReference>
<dbReference type="InterPro" id="IPR001597">
    <property type="entry name" value="ArAA_b-elim_lyase/Thr_aldolase"/>
</dbReference>
<evidence type="ECO:0000256" key="3">
    <source>
        <dbReference type="ARBA" id="ARBA00011881"/>
    </source>
</evidence>
<comment type="catalytic activity">
    <reaction evidence="5">
        <text>L-threonine = acetaldehyde + glycine</text>
        <dbReference type="Rhea" id="RHEA:19625"/>
        <dbReference type="ChEBI" id="CHEBI:15343"/>
        <dbReference type="ChEBI" id="CHEBI:57305"/>
        <dbReference type="ChEBI" id="CHEBI:57926"/>
        <dbReference type="EC" id="4.1.2.48"/>
    </reaction>
</comment>
<dbReference type="Proteomes" id="UP000256845">
    <property type="component" value="Unassembled WGS sequence"/>
</dbReference>